<evidence type="ECO:0000256" key="1">
    <source>
        <dbReference type="SAM" id="MobiDB-lite"/>
    </source>
</evidence>
<evidence type="ECO:0000313" key="3">
    <source>
        <dbReference type="Proteomes" id="UP000299102"/>
    </source>
</evidence>
<organism evidence="2 3">
    <name type="scientific">Eumeta variegata</name>
    <name type="common">Bagworm moth</name>
    <name type="synonym">Eumeta japonica</name>
    <dbReference type="NCBI Taxonomy" id="151549"/>
    <lineage>
        <taxon>Eukaryota</taxon>
        <taxon>Metazoa</taxon>
        <taxon>Ecdysozoa</taxon>
        <taxon>Arthropoda</taxon>
        <taxon>Hexapoda</taxon>
        <taxon>Insecta</taxon>
        <taxon>Pterygota</taxon>
        <taxon>Neoptera</taxon>
        <taxon>Endopterygota</taxon>
        <taxon>Lepidoptera</taxon>
        <taxon>Glossata</taxon>
        <taxon>Ditrysia</taxon>
        <taxon>Tineoidea</taxon>
        <taxon>Psychidae</taxon>
        <taxon>Oiketicinae</taxon>
        <taxon>Eumeta</taxon>
    </lineage>
</organism>
<protein>
    <submittedName>
        <fullName evidence="2">Uncharacterized protein</fullName>
    </submittedName>
</protein>
<dbReference type="AlphaFoldDB" id="A0A4C2AC03"/>
<accession>A0A4C2AC03</accession>
<name>A0A4C2AC03_EUMVA</name>
<evidence type="ECO:0000313" key="2">
    <source>
        <dbReference type="EMBL" id="GBP96397.1"/>
    </source>
</evidence>
<dbReference type="Proteomes" id="UP000299102">
    <property type="component" value="Unassembled WGS sequence"/>
</dbReference>
<dbReference type="EMBL" id="BGZK01002775">
    <property type="protein sequence ID" value="GBP96397.1"/>
    <property type="molecule type" value="Genomic_DNA"/>
</dbReference>
<keyword evidence="3" id="KW-1185">Reference proteome</keyword>
<feature type="region of interest" description="Disordered" evidence="1">
    <location>
        <begin position="77"/>
        <end position="105"/>
    </location>
</feature>
<sequence>MKHPASPAAWHRAGGARPASFPLFCPAQGAGLWAALGTYLPSLEHSQVPEDRSLAYVRREPINAGLSRMKRLKGVFNLSPGKGGSTRADPPKGGRSPSVCLLTSA</sequence>
<reference evidence="2 3" key="1">
    <citation type="journal article" date="2019" name="Commun. Biol.">
        <title>The bagworm genome reveals a unique fibroin gene that provides high tensile strength.</title>
        <authorList>
            <person name="Kono N."/>
            <person name="Nakamura H."/>
            <person name="Ohtoshi R."/>
            <person name="Tomita M."/>
            <person name="Numata K."/>
            <person name="Arakawa K."/>
        </authorList>
    </citation>
    <scope>NUCLEOTIDE SEQUENCE [LARGE SCALE GENOMIC DNA]</scope>
</reference>
<gene>
    <name evidence="2" type="ORF">EVAR_90494_1</name>
</gene>
<proteinExistence type="predicted"/>
<comment type="caution">
    <text evidence="2">The sequence shown here is derived from an EMBL/GenBank/DDBJ whole genome shotgun (WGS) entry which is preliminary data.</text>
</comment>